<evidence type="ECO:0000259" key="1">
    <source>
        <dbReference type="Pfam" id="PF00248"/>
    </source>
</evidence>
<dbReference type="InterPro" id="IPR006175">
    <property type="entry name" value="YjgF/YER057c/UK114"/>
</dbReference>
<dbReference type="InterPro" id="IPR020471">
    <property type="entry name" value="AKR"/>
</dbReference>
<keyword evidence="3" id="KW-1185">Reference proteome</keyword>
<dbReference type="Gene3D" id="3.20.20.100">
    <property type="entry name" value="NADP-dependent oxidoreductase domain"/>
    <property type="match status" value="1"/>
</dbReference>
<dbReference type="Pfam" id="PF00248">
    <property type="entry name" value="Aldo_ket_red"/>
    <property type="match status" value="1"/>
</dbReference>
<dbReference type="RefSeq" id="WP_377917707.1">
    <property type="nucleotide sequence ID" value="NZ_JBHSKS010000023.1"/>
</dbReference>
<protein>
    <submittedName>
        <fullName evidence="2">Aldo/keto reductase</fullName>
    </submittedName>
</protein>
<evidence type="ECO:0000313" key="3">
    <source>
        <dbReference type="Proteomes" id="UP001596163"/>
    </source>
</evidence>
<dbReference type="InterPro" id="IPR036812">
    <property type="entry name" value="NAD(P)_OxRdtase_dom_sf"/>
</dbReference>
<dbReference type="Pfam" id="PF01042">
    <property type="entry name" value="Ribonuc_L-PSP"/>
    <property type="match status" value="1"/>
</dbReference>
<proteinExistence type="predicted"/>
<gene>
    <name evidence="2" type="ORF">ACFPIK_17670</name>
</gene>
<name>A0ABW0C090_9BACT</name>
<dbReference type="PRINTS" id="PR00069">
    <property type="entry name" value="ALDKETRDTASE"/>
</dbReference>
<dbReference type="InterPro" id="IPR035959">
    <property type="entry name" value="RutC-like_sf"/>
</dbReference>
<dbReference type="CDD" id="cd19101">
    <property type="entry name" value="AKR_unchar"/>
    <property type="match status" value="1"/>
</dbReference>
<dbReference type="InterPro" id="IPR023210">
    <property type="entry name" value="NADP_OxRdtase_dom"/>
</dbReference>
<dbReference type="SUPFAM" id="SSF51430">
    <property type="entry name" value="NAD(P)-linked oxidoreductase"/>
    <property type="match status" value="1"/>
</dbReference>
<dbReference type="PANTHER" id="PTHR43147:SF2">
    <property type="entry name" value="NADP-DEPENDENT OXIDOREDUCTASE DOMAIN-CONTAINING PROTEIN"/>
    <property type="match status" value="1"/>
</dbReference>
<comment type="caution">
    <text evidence="2">The sequence shown here is derived from an EMBL/GenBank/DDBJ whole genome shotgun (WGS) entry which is preliminary data.</text>
</comment>
<dbReference type="CDD" id="cd06154">
    <property type="entry name" value="YjgF_YER057c_UK114_like_6"/>
    <property type="match status" value="1"/>
</dbReference>
<reference evidence="3" key="1">
    <citation type="journal article" date="2019" name="Int. J. Syst. Evol. Microbiol.">
        <title>The Global Catalogue of Microorganisms (GCM) 10K type strain sequencing project: providing services to taxonomists for standard genome sequencing and annotation.</title>
        <authorList>
            <consortium name="The Broad Institute Genomics Platform"/>
            <consortium name="The Broad Institute Genome Sequencing Center for Infectious Disease"/>
            <person name="Wu L."/>
            <person name="Ma J."/>
        </authorList>
    </citation>
    <scope>NUCLEOTIDE SEQUENCE [LARGE SCALE GENOMIC DNA]</scope>
    <source>
        <strain evidence="3">CGMCC 1.7030</strain>
    </source>
</reference>
<dbReference type="SUPFAM" id="SSF55298">
    <property type="entry name" value="YjgF-like"/>
    <property type="match status" value="1"/>
</dbReference>
<dbReference type="PANTHER" id="PTHR43147">
    <property type="entry name" value="PROTEIN TAS"/>
    <property type="match status" value="1"/>
</dbReference>
<dbReference type="EMBL" id="JBHSKS010000023">
    <property type="protein sequence ID" value="MFC5193607.1"/>
    <property type="molecule type" value="Genomic_DNA"/>
</dbReference>
<feature type="domain" description="NADP-dependent oxidoreductase" evidence="1">
    <location>
        <begin position="21"/>
        <end position="313"/>
    </location>
</feature>
<dbReference type="Proteomes" id="UP001596163">
    <property type="component" value="Unassembled WGS sequence"/>
</dbReference>
<accession>A0ABW0C090</accession>
<evidence type="ECO:0000313" key="2">
    <source>
        <dbReference type="EMBL" id="MFC5193607.1"/>
    </source>
</evidence>
<dbReference type="Gene3D" id="3.30.1330.40">
    <property type="entry name" value="RutC-like"/>
    <property type="match status" value="1"/>
</dbReference>
<sequence length="487" mass="53742">MTLSKYTELAPGLTICRALTGLWQIADLERDGNKVNPHEAAQSMKAYVDAGFTTFDMADHYGSAEEITGVFRQTYGGDSAQFFTKWVPSPDSITKDQVRKAVETALTRMQTDRIDLMQFHAWQYTHPSWVDCLFWLQELKEEGLIKHLGLTNFDTAHLSIVVNSGIEVVSNQVCYSLLDQRAAGEMTALCLKHGVKLLAFGTVAGGFLSEKWLGKPEPVLNESLTWSQMKYKRFIDAAGGWDQFQDLLQTLDSIAKKHQVGIANIASHYIMTRPAVAGVIIGARLGKSEHIVDNERLFSFQLDESDETQLRQVLHTLSRIPGDCGDEYRKPPFLTASGDLSHHVASFPAPYPTVEGTDGRTKALSGTIWEDIAGFSRAVKKGNRILVSGTTATHGSKAMGGNDPGAQAHFILDKIEGAIQSLGGTLEDVVRTRIFIRNADQWEPISRAHGQRFAGIQPANTMVRADLIGEEYLVEMEAEAVLSLKND</sequence>
<organism evidence="2 3">
    <name type="scientific">Algoriphagus aquatilis</name>
    <dbReference type="NCBI Taxonomy" id="490186"/>
    <lineage>
        <taxon>Bacteria</taxon>
        <taxon>Pseudomonadati</taxon>
        <taxon>Bacteroidota</taxon>
        <taxon>Cytophagia</taxon>
        <taxon>Cytophagales</taxon>
        <taxon>Cyclobacteriaceae</taxon>
        <taxon>Algoriphagus</taxon>
    </lineage>
</organism>